<dbReference type="VEuPathDB" id="TriTrypDB:TM35_000061900"/>
<evidence type="ECO:0000256" key="2">
    <source>
        <dbReference type="ARBA" id="ARBA00022840"/>
    </source>
</evidence>
<dbReference type="GO" id="GO:0034663">
    <property type="term" value="C:endoplasmic reticulum chaperone complex"/>
    <property type="evidence" value="ECO:0007669"/>
    <property type="project" value="TreeGrafter"/>
</dbReference>
<dbReference type="EMBL" id="NBCO01000006">
    <property type="protein sequence ID" value="ORC91185.1"/>
    <property type="molecule type" value="Genomic_DNA"/>
</dbReference>
<dbReference type="InterPro" id="IPR013126">
    <property type="entry name" value="Hsp_70_fam"/>
</dbReference>
<dbReference type="PANTHER" id="PTHR45639">
    <property type="entry name" value="HSC70CB, ISOFORM G-RELATED"/>
    <property type="match status" value="1"/>
</dbReference>
<keyword evidence="6" id="KW-1185">Reference proteome</keyword>
<dbReference type="PANTHER" id="PTHR45639:SF3">
    <property type="entry name" value="HYPOXIA UP-REGULATED PROTEIN 1"/>
    <property type="match status" value="1"/>
</dbReference>
<dbReference type="Proteomes" id="UP000192257">
    <property type="component" value="Unassembled WGS sequence"/>
</dbReference>
<organism evidence="5 6">
    <name type="scientific">Trypanosoma theileri</name>
    <dbReference type="NCBI Taxonomy" id="67003"/>
    <lineage>
        <taxon>Eukaryota</taxon>
        <taxon>Discoba</taxon>
        <taxon>Euglenozoa</taxon>
        <taxon>Kinetoplastea</taxon>
        <taxon>Metakinetoplastina</taxon>
        <taxon>Trypanosomatida</taxon>
        <taxon>Trypanosomatidae</taxon>
        <taxon>Trypanosoma</taxon>
    </lineage>
</organism>
<feature type="compositionally biased region" description="Basic and acidic residues" evidence="4">
    <location>
        <begin position="660"/>
        <end position="672"/>
    </location>
</feature>
<dbReference type="Gene3D" id="3.30.30.30">
    <property type="match status" value="1"/>
</dbReference>
<protein>
    <submittedName>
        <fullName evidence="5">Heat shock protein 70 (HSP70)</fullName>
    </submittedName>
</protein>
<dbReference type="AlphaFoldDB" id="A0A1X0P2S1"/>
<dbReference type="SUPFAM" id="SSF53067">
    <property type="entry name" value="Actin-like ATPase domain"/>
    <property type="match status" value="2"/>
</dbReference>
<comment type="caution">
    <text evidence="5">The sequence shown here is derived from an EMBL/GenBank/DDBJ whole genome shotgun (WGS) entry which is preliminary data.</text>
</comment>
<dbReference type="Gene3D" id="3.90.640.10">
    <property type="entry name" value="Actin, Chain A, domain 4"/>
    <property type="match status" value="1"/>
</dbReference>
<dbReference type="GO" id="GO:0030968">
    <property type="term" value="P:endoplasmic reticulum unfolded protein response"/>
    <property type="evidence" value="ECO:0007669"/>
    <property type="project" value="TreeGrafter"/>
</dbReference>
<evidence type="ECO:0000313" key="6">
    <source>
        <dbReference type="Proteomes" id="UP000192257"/>
    </source>
</evidence>
<evidence type="ECO:0000256" key="4">
    <source>
        <dbReference type="SAM" id="MobiDB-lite"/>
    </source>
</evidence>
<evidence type="ECO:0000256" key="1">
    <source>
        <dbReference type="ARBA" id="ARBA00022741"/>
    </source>
</evidence>
<feature type="region of interest" description="Disordered" evidence="4">
    <location>
        <begin position="656"/>
        <end position="747"/>
    </location>
</feature>
<dbReference type="RefSeq" id="XP_028885251.1">
    <property type="nucleotide sequence ID" value="XM_029023227.1"/>
</dbReference>
<dbReference type="STRING" id="67003.A0A1X0P2S1"/>
<dbReference type="OrthoDB" id="10262720at2759"/>
<sequence length="868" mass="95599">MTFGPPFTGPQHGIMSNSCTAKVSIFALLLSLVVLLTVMPSCGEARHLLAVDIGVDWVKAATLGASAGRSLPVRANVVLNDQANRKSPQCVAFRFVPYSGNDSLRGVERVFAEQAYALEPRFPEQVVCGMSLLAGRRVPLKNTDKKDDDSTEGERDELTAEDIAAMSFSVLPRPPHDTAMIRVVNSKNNGGANMLEFSAEEIVGMYLAYMKQMAERGLDGEPVRHLTVTVPLLASLAHRQSIVDAAAIAGLRTVRVVHGTTAAAAQLSYLNLGQLFSGPGISTTAAAAETLSISEKNAKYVMIYDMGSRRTEVAVYRLTPSKKHLGTITRIAVVVNNNLGGRTFDHCIARYAEEKLFPKATPKPIDPVLNRQTSTPAARRAAISLMRGANNVRERLSVNQEAPLVVQGVADGGAGDFTATISRTTFEKECNDLFDEAVRMRDQAMEQVNETLTSLQNLTRFEVIGGATRMPKLLLRLSDGYGKMVDRTLNGDEAAVVGALYMGAEKANIPFRGFRIVEKLTNDVYFSVSPPLHASAEKVEKEDRSERYLLFAKGSVTVPAVRSLHFKNRTSDFTFSLEDSNRYFVRAVTVYDVKDAVELAQQVPERMRLGKKTNSTNTIVSIDHMNVVVEVTLSDSGIPFVSNAFLQATYTEETPVEIDTANKTDSKDKEATEVETIQDSGEETTQDEPLQQHQGEEEKKEEEEEEEEQVENEEDTGNPVKKHMKEKDDNTTSTTTASSPEGDGFSEEKKSITYFERSFPLHFRPALVSTGVNMNNSEATAARDRLRAFQQIDNERLQRSALRNDIEGLVLHYKSLDAWDKPTQGGEGETQWKSVVTDVSSWLDDVSDDVEVSALQSQYDRLKKLQVG</sequence>
<keyword evidence="1" id="KW-0547">Nucleotide-binding</keyword>
<dbReference type="GeneID" id="39983007"/>
<gene>
    <name evidence="5" type="ORF">TM35_000061900</name>
</gene>
<dbReference type="InterPro" id="IPR043129">
    <property type="entry name" value="ATPase_NBD"/>
</dbReference>
<dbReference type="GO" id="GO:0140662">
    <property type="term" value="F:ATP-dependent protein folding chaperone"/>
    <property type="evidence" value="ECO:0007669"/>
    <property type="project" value="InterPro"/>
</dbReference>
<keyword evidence="3" id="KW-0143">Chaperone</keyword>
<proteinExistence type="predicted"/>
<name>A0A1X0P2S1_9TRYP</name>
<dbReference type="GO" id="GO:0005524">
    <property type="term" value="F:ATP binding"/>
    <property type="evidence" value="ECO:0007669"/>
    <property type="project" value="UniProtKB-KW"/>
</dbReference>
<dbReference type="Gene3D" id="3.30.420.40">
    <property type="match status" value="2"/>
</dbReference>
<evidence type="ECO:0000313" key="5">
    <source>
        <dbReference type="EMBL" id="ORC91185.1"/>
    </source>
</evidence>
<keyword evidence="2" id="KW-0067">ATP-binding</keyword>
<reference evidence="5 6" key="1">
    <citation type="submission" date="2017-03" db="EMBL/GenBank/DDBJ databases">
        <title>An alternative strategy for trypanosome survival in the mammalian bloodstream revealed through genome and transcriptome analysis of the ubiquitous bovine parasite Trypanosoma (Megatrypanum) theileri.</title>
        <authorList>
            <person name="Kelly S."/>
            <person name="Ivens A."/>
            <person name="Mott A."/>
            <person name="O'Neill E."/>
            <person name="Emms D."/>
            <person name="Macleod O."/>
            <person name="Voorheis P."/>
            <person name="Matthews J."/>
            <person name="Matthews K."/>
            <person name="Carrington M."/>
        </authorList>
    </citation>
    <scope>NUCLEOTIDE SEQUENCE [LARGE SCALE GENOMIC DNA]</scope>
    <source>
        <strain evidence="5">Edinburgh</strain>
    </source>
</reference>
<dbReference type="Pfam" id="PF00012">
    <property type="entry name" value="HSP70"/>
    <property type="match status" value="1"/>
</dbReference>
<evidence type="ECO:0000256" key="3">
    <source>
        <dbReference type="ARBA" id="ARBA00023186"/>
    </source>
</evidence>
<feature type="compositionally biased region" description="Acidic residues" evidence="4">
    <location>
        <begin position="699"/>
        <end position="716"/>
    </location>
</feature>
<accession>A0A1X0P2S1</accession>
<keyword evidence="5" id="KW-0346">Stress response</keyword>